<evidence type="ECO:0000313" key="3">
    <source>
        <dbReference type="Proteomes" id="UP001295684"/>
    </source>
</evidence>
<evidence type="ECO:0000313" key="2">
    <source>
        <dbReference type="EMBL" id="CAI2385199.1"/>
    </source>
</evidence>
<accession>A0AAD1Y633</accession>
<feature type="compositionally biased region" description="Polar residues" evidence="1">
    <location>
        <begin position="1"/>
        <end position="12"/>
    </location>
</feature>
<keyword evidence="3" id="KW-1185">Reference proteome</keyword>
<dbReference type="EMBL" id="CAMPGE010027580">
    <property type="protein sequence ID" value="CAI2385199.1"/>
    <property type="molecule type" value="Genomic_DNA"/>
</dbReference>
<feature type="region of interest" description="Disordered" evidence="1">
    <location>
        <begin position="1"/>
        <end position="21"/>
    </location>
</feature>
<comment type="caution">
    <text evidence="2">The sequence shown here is derived from an EMBL/GenBank/DDBJ whole genome shotgun (WGS) entry which is preliminary data.</text>
</comment>
<name>A0AAD1Y633_EUPCR</name>
<evidence type="ECO:0000256" key="1">
    <source>
        <dbReference type="SAM" id="MobiDB-lite"/>
    </source>
</evidence>
<dbReference type="Proteomes" id="UP001295684">
    <property type="component" value="Unassembled WGS sequence"/>
</dbReference>
<sequence>MDRQSSRSSTNSHKGKKKQASEEDKVTEIIVIFSKHLEQETLSQTIIDVFFEIMDNNKKLPKNSEDRVINMFLSSLISVISLKEDDQIAYKCLKILTKFLKNDNLLLTKFKPNSLILKKMNFDFWIQRPEFSKGAIDLVTFLLRFYTSIDYESFSDKTDIINLLKRSEMLKCWTDLEDLATGVDSFHKKSEETLTSHSKYISTLNKKIDKNTKNLDSLNTTCNEIKIQVDRIVDKTQNELRNEIISECRSIVKVRMDEMVDLVEKFATLVKTTERKQKEFEQRVEQKYALQSTRKDQIEDILKDHIDLIKKLHSQQQGCTDSVTELSKEVNEKIKEVKDDMSIKNKLFEFEKDIIKFSETMDEFKTDQNSFKLIIEEDLESWKSISQNMVKETKAQLKVFDKSLNKLSIPELEKLEEKIQFVEQEIVNVKNTQIKHSNSMKLETSIKSKSKGGEKFTSEEIRNFGEELDAISLFVQRFADTHIFDQIRIIKDPDVTVKEKMDTMDWLARNSEFISTDAVTNCLKEFQELYSVENPQRKNEYINSRNHSMAVVNVLQLIEHTEKLEPDEDTDYKFSLYYSILEPLLKNNYNLEKAADMEIIDVIMRSLVQSLRELESIKSRDPGMKGYVYQKYKFDLKSEEVLPKNHLFKYILRCLTSCMRNQKIIQSFLCDNEDNIRVILKIIEKVRDEEILANSNKILRIIFRDDHRVNDFLIERRQKFKTNEVKAYLGMDENTLSEVINSILEGIGNNDFSEIVLVESTAAALNFVKNKDLIKFIVPQNIQNLIKLVTENYEKPRVLAIQCIQIIAELEEYKKYIINLGAEDILEIDV</sequence>
<gene>
    <name evidence="2" type="ORF">ECRASSUSDP1_LOCUS26747</name>
</gene>
<reference evidence="2" key="1">
    <citation type="submission" date="2023-07" db="EMBL/GenBank/DDBJ databases">
        <authorList>
            <consortium name="AG Swart"/>
            <person name="Singh M."/>
            <person name="Singh A."/>
            <person name="Seah K."/>
            <person name="Emmerich C."/>
        </authorList>
    </citation>
    <scope>NUCLEOTIDE SEQUENCE</scope>
    <source>
        <strain evidence="2">DP1</strain>
    </source>
</reference>
<proteinExistence type="predicted"/>
<organism evidence="2 3">
    <name type="scientific">Euplotes crassus</name>
    <dbReference type="NCBI Taxonomy" id="5936"/>
    <lineage>
        <taxon>Eukaryota</taxon>
        <taxon>Sar</taxon>
        <taxon>Alveolata</taxon>
        <taxon>Ciliophora</taxon>
        <taxon>Intramacronucleata</taxon>
        <taxon>Spirotrichea</taxon>
        <taxon>Hypotrichia</taxon>
        <taxon>Euplotida</taxon>
        <taxon>Euplotidae</taxon>
        <taxon>Moneuplotes</taxon>
    </lineage>
</organism>
<protein>
    <submittedName>
        <fullName evidence="2">Uncharacterized protein</fullName>
    </submittedName>
</protein>
<dbReference type="AlphaFoldDB" id="A0AAD1Y633"/>